<protein>
    <submittedName>
        <fullName evidence="1">Uncharacterized protein</fullName>
    </submittedName>
</protein>
<reference evidence="1" key="1">
    <citation type="submission" date="2020-08" db="EMBL/GenBank/DDBJ databases">
        <title>Genome public.</title>
        <authorList>
            <person name="Liu C."/>
            <person name="Sun Q."/>
        </authorList>
    </citation>
    <scope>NUCLEOTIDE SEQUENCE</scope>
    <source>
        <strain evidence="1">NSJ-31</strain>
    </source>
</reference>
<proteinExistence type="predicted"/>
<name>A0A926E123_9FIRM</name>
<comment type="caution">
    <text evidence="1">The sequence shown here is derived from an EMBL/GenBank/DDBJ whole genome shotgun (WGS) entry which is preliminary data.</text>
</comment>
<dbReference type="AlphaFoldDB" id="A0A926E123"/>
<dbReference type="Proteomes" id="UP000653127">
    <property type="component" value="Unassembled WGS sequence"/>
</dbReference>
<organism evidence="1 2">
    <name type="scientific">Ligaoa zhengdingensis</name>
    <dbReference type="NCBI Taxonomy" id="2763658"/>
    <lineage>
        <taxon>Bacteria</taxon>
        <taxon>Bacillati</taxon>
        <taxon>Bacillota</taxon>
        <taxon>Clostridia</taxon>
        <taxon>Eubacteriales</taxon>
        <taxon>Oscillospiraceae</taxon>
        <taxon>Ligaoa</taxon>
    </lineage>
</organism>
<evidence type="ECO:0000313" key="1">
    <source>
        <dbReference type="EMBL" id="MBC8547194.1"/>
    </source>
</evidence>
<keyword evidence="2" id="KW-1185">Reference proteome</keyword>
<gene>
    <name evidence="1" type="ORF">H8711_09665</name>
</gene>
<evidence type="ECO:0000313" key="2">
    <source>
        <dbReference type="Proteomes" id="UP000653127"/>
    </source>
</evidence>
<dbReference type="RefSeq" id="WP_249283267.1">
    <property type="nucleotide sequence ID" value="NZ_JACRST010000015.1"/>
</dbReference>
<sequence>MLFSQMLHGDTPACAAAPVTRSGGGTVDATDSTDWFCAPLYAPYGVYGLPPEGTRALFLPLDGGYACIGALCAGGEGLAPGELRLSSAGGAAIVLKNNGEVWINGAVVAPDGTIAQAASGRDAT</sequence>
<dbReference type="EMBL" id="JACRST010000015">
    <property type="protein sequence ID" value="MBC8547194.1"/>
    <property type="molecule type" value="Genomic_DNA"/>
</dbReference>
<accession>A0A926E123</accession>